<evidence type="ECO:0000313" key="5">
    <source>
        <dbReference type="EMBL" id="CAI8018500.1"/>
    </source>
</evidence>
<reference evidence="5" key="1">
    <citation type="submission" date="2023-03" db="EMBL/GenBank/DDBJ databases">
        <authorList>
            <person name="Steffen K."/>
            <person name="Cardenas P."/>
        </authorList>
    </citation>
    <scope>NUCLEOTIDE SEQUENCE</scope>
</reference>
<comment type="caution">
    <text evidence="5">The sequence shown here is derived from an EMBL/GenBank/DDBJ whole genome shotgun (WGS) entry which is preliminary data.</text>
</comment>
<feature type="region of interest" description="Disordered" evidence="3">
    <location>
        <begin position="87"/>
        <end position="120"/>
    </location>
</feature>
<dbReference type="InterPro" id="IPR052324">
    <property type="entry name" value="NFATC2-Int_DNA_Repair"/>
</dbReference>
<organism evidence="5 6">
    <name type="scientific">Geodia barretti</name>
    <name type="common">Barrett's horny sponge</name>
    <dbReference type="NCBI Taxonomy" id="519541"/>
    <lineage>
        <taxon>Eukaryota</taxon>
        <taxon>Metazoa</taxon>
        <taxon>Porifera</taxon>
        <taxon>Demospongiae</taxon>
        <taxon>Heteroscleromorpha</taxon>
        <taxon>Tetractinellida</taxon>
        <taxon>Astrophorina</taxon>
        <taxon>Geodiidae</taxon>
        <taxon>Geodia</taxon>
    </lineage>
</organism>
<keyword evidence="6" id="KW-1185">Reference proteome</keyword>
<dbReference type="EMBL" id="CASHTH010001692">
    <property type="protein sequence ID" value="CAI8018500.1"/>
    <property type="molecule type" value="Genomic_DNA"/>
</dbReference>
<dbReference type="InterPro" id="IPR000626">
    <property type="entry name" value="Ubiquitin-like_dom"/>
</dbReference>
<evidence type="ECO:0000256" key="2">
    <source>
        <dbReference type="ARBA" id="ARBA00023242"/>
    </source>
</evidence>
<keyword evidence="2" id="KW-0539">Nucleus</keyword>
<dbReference type="SMART" id="SM00213">
    <property type="entry name" value="UBQ"/>
    <property type="match status" value="1"/>
</dbReference>
<feature type="compositionally biased region" description="Pro residues" evidence="3">
    <location>
        <begin position="111"/>
        <end position="120"/>
    </location>
</feature>
<dbReference type="InterPro" id="IPR022617">
    <property type="entry name" value="Rad60/SUMO-like_dom"/>
</dbReference>
<dbReference type="SUPFAM" id="SSF54236">
    <property type="entry name" value="Ubiquitin-like"/>
    <property type="match status" value="2"/>
</dbReference>
<evidence type="ECO:0000259" key="4">
    <source>
        <dbReference type="PROSITE" id="PS50053"/>
    </source>
</evidence>
<dbReference type="InterPro" id="IPR029071">
    <property type="entry name" value="Ubiquitin-like_domsf"/>
</dbReference>
<sequence>MDEILSFGGPGKLKLADALKKAKSKKKKGVKPKSSKWSSSGLSDSDDEGSSDYGGSRCRRKRRNSEKMSAADRFRQKAAVLEQCVQDTPPAKQQEEGCDSGEEKEVKVVSPPSPLPSPPPLVLYTDAQSKQSKTLLKADQLLMELTQPQPLSELLVEQNSGLEDSLVATPSSLPLTLRVRCRGKIHRFAVNKDDPLVLLCAELGKELGVKGEQILLSHRTVTLSTTASPASLGLSTVDIIDAIVVLEEQLVNGGTDGATLSLGSGDTVSLKVQSSKKTATYSIAKTDALSKVMTAFAAVLEVPVSRIKFTFDGDPISPGHTATDLDLENDDIIDARLII</sequence>
<dbReference type="Gene3D" id="3.10.20.90">
    <property type="entry name" value="Phosphatidylinositol 3-kinase Catalytic Subunit, Chain A, domain 1"/>
    <property type="match status" value="2"/>
</dbReference>
<evidence type="ECO:0000313" key="6">
    <source>
        <dbReference type="Proteomes" id="UP001174909"/>
    </source>
</evidence>
<protein>
    <submittedName>
        <fullName evidence="5">NFATC2-interacting protein</fullName>
    </submittedName>
</protein>
<name>A0AA35RVH3_GEOBA</name>
<proteinExistence type="predicted"/>
<dbReference type="PANTHER" id="PTHR47187">
    <property type="entry name" value="NFATC2-INTERACTING PROTEIN"/>
    <property type="match status" value="1"/>
</dbReference>
<accession>A0AA35RVH3</accession>
<evidence type="ECO:0000256" key="1">
    <source>
        <dbReference type="ARBA" id="ARBA00004123"/>
    </source>
</evidence>
<dbReference type="GO" id="GO:0005634">
    <property type="term" value="C:nucleus"/>
    <property type="evidence" value="ECO:0007669"/>
    <property type="project" value="UniProtKB-SubCell"/>
</dbReference>
<feature type="compositionally biased region" description="Basic and acidic residues" evidence="3">
    <location>
        <begin position="65"/>
        <end position="75"/>
    </location>
</feature>
<dbReference type="PANTHER" id="PTHR47187:SF1">
    <property type="entry name" value="NFATC2-INTERACTING PROTEIN"/>
    <property type="match status" value="1"/>
</dbReference>
<dbReference type="CDD" id="cd01763">
    <property type="entry name" value="Ubl_SUMO_like"/>
    <property type="match status" value="1"/>
</dbReference>
<gene>
    <name evidence="5" type="ORF">GBAR_LOCUS11221</name>
</gene>
<feature type="compositionally biased region" description="Basic residues" evidence="3">
    <location>
        <begin position="21"/>
        <end position="34"/>
    </location>
</feature>
<dbReference type="GO" id="GO:0045944">
    <property type="term" value="P:positive regulation of transcription by RNA polymerase II"/>
    <property type="evidence" value="ECO:0007669"/>
    <property type="project" value="TreeGrafter"/>
</dbReference>
<dbReference type="Pfam" id="PF11976">
    <property type="entry name" value="Rad60-SLD"/>
    <property type="match status" value="1"/>
</dbReference>
<dbReference type="AlphaFoldDB" id="A0AA35RVH3"/>
<comment type="subcellular location">
    <subcellularLocation>
        <location evidence="1">Nucleus</location>
    </subcellularLocation>
</comment>
<evidence type="ECO:0000256" key="3">
    <source>
        <dbReference type="SAM" id="MobiDB-lite"/>
    </source>
</evidence>
<dbReference type="Proteomes" id="UP001174909">
    <property type="component" value="Unassembled WGS sequence"/>
</dbReference>
<dbReference type="PROSITE" id="PS50053">
    <property type="entry name" value="UBIQUITIN_2"/>
    <property type="match status" value="1"/>
</dbReference>
<feature type="domain" description="Ubiquitin-like" evidence="4">
    <location>
        <begin position="266"/>
        <end position="333"/>
    </location>
</feature>
<feature type="region of interest" description="Disordered" evidence="3">
    <location>
        <begin position="20"/>
        <end position="75"/>
    </location>
</feature>